<sequence length="469" mass="52412">MEILLDNRATLVQPPPELADTVKQRLTLPNPVWQENQRRGRWNRGVEKDLCFYTEEGGDLIVPRGCMRLVITACRQLSVPFALTDRRRKCADVSFDFTGSLRPFQEEACREVLKKEFGVLTAPTGAGKTVMALYLVAQRRQPTLIVVHTKDLARQWVARIESFLGIPEGEVGLIGGGTFRLGEKITVAMVQSLYKRSEEVAKTIGHLIVDECHRAPSRTFTEAVTRFDAHYMTGLSATPWRRDKLSRLIFFHLGESAWTIDKSPLIDEGHILKAEVRFRLTPFYSDIDGTTHYPKLMAQLTGDKVRNALIAKDISEALPSCQGTLLVLSDRKAHCENMKTLLYYNHGIDADLITGDLSKAARAEVLERLEKGDTRVLFATSQLLGEGFDASCLATLFLTYPIRFSGRLVQYLGRVLRPGPGKDKALIVDYVDAEIGILESAARARLSVYRTNNIDIAPETAPTLPPGQE</sequence>
<dbReference type="PROSITE" id="PS51192">
    <property type="entry name" value="HELICASE_ATP_BIND_1"/>
    <property type="match status" value="1"/>
</dbReference>
<keyword evidence="4" id="KW-0067">ATP-binding</keyword>
<dbReference type="SMART" id="SM00487">
    <property type="entry name" value="DEXDc"/>
    <property type="match status" value="1"/>
</dbReference>
<dbReference type="Pfam" id="PF04851">
    <property type="entry name" value="ResIII"/>
    <property type="match status" value="1"/>
</dbReference>
<evidence type="ECO:0000313" key="8">
    <source>
        <dbReference type="Proteomes" id="UP001320148"/>
    </source>
</evidence>
<gene>
    <name evidence="7" type="ORF">DSLASN_40540</name>
</gene>
<evidence type="ECO:0000256" key="1">
    <source>
        <dbReference type="ARBA" id="ARBA00022741"/>
    </source>
</evidence>
<dbReference type="CDD" id="cd17926">
    <property type="entry name" value="DEXHc_RE"/>
    <property type="match status" value="1"/>
</dbReference>
<dbReference type="RefSeq" id="WP_236889820.1">
    <property type="nucleotide sequence ID" value="NZ_AP024488.1"/>
</dbReference>
<dbReference type="InterPro" id="IPR027417">
    <property type="entry name" value="P-loop_NTPase"/>
</dbReference>
<dbReference type="InterPro" id="IPR001650">
    <property type="entry name" value="Helicase_C-like"/>
</dbReference>
<evidence type="ECO:0000313" key="7">
    <source>
        <dbReference type="EMBL" id="BCS98422.1"/>
    </source>
</evidence>
<protein>
    <recommendedName>
        <fullName evidence="9">Restriction endonuclease subunit R</fullName>
    </recommendedName>
</protein>
<keyword evidence="2" id="KW-0378">Hydrolase</keyword>
<evidence type="ECO:0008006" key="9">
    <source>
        <dbReference type="Google" id="ProtNLM"/>
    </source>
</evidence>
<dbReference type="SUPFAM" id="SSF52540">
    <property type="entry name" value="P-loop containing nucleoside triphosphate hydrolases"/>
    <property type="match status" value="2"/>
</dbReference>
<name>A0ABN6FAD9_9BACT</name>
<evidence type="ECO:0000256" key="3">
    <source>
        <dbReference type="ARBA" id="ARBA00022806"/>
    </source>
</evidence>
<dbReference type="EMBL" id="AP024488">
    <property type="protein sequence ID" value="BCS98422.1"/>
    <property type="molecule type" value="Genomic_DNA"/>
</dbReference>
<dbReference type="Pfam" id="PF00271">
    <property type="entry name" value="Helicase_C"/>
    <property type="match status" value="1"/>
</dbReference>
<dbReference type="PANTHER" id="PTHR11274:SF0">
    <property type="entry name" value="GENERAL TRANSCRIPTION AND DNA REPAIR FACTOR IIH HELICASE SUBUNIT XPB"/>
    <property type="match status" value="1"/>
</dbReference>
<dbReference type="InterPro" id="IPR014001">
    <property type="entry name" value="Helicase_ATP-bd"/>
</dbReference>
<evidence type="ECO:0000256" key="2">
    <source>
        <dbReference type="ARBA" id="ARBA00022801"/>
    </source>
</evidence>
<dbReference type="InterPro" id="IPR006935">
    <property type="entry name" value="Helicase/UvrB_N"/>
</dbReference>
<keyword evidence="3" id="KW-0347">Helicase</keyword>
<accession>A0ABN6FAD9</accession>
<proteinExistence type="predicted"/>
<dbReference type="SMART" id="SM00490">
    <property type="entry name" value="HELICc"/>
    <property type="match status" value="1"/>
</dbReference>
<dbReference type="Gene3D" id="3.40.50.300">
    <property type="entry name" value="P-loop containing nucleotide triphosphate hydrolases"/>
    <property type="match status" value="2"/>
</dbReference>
<feature type="domain" description="Helicase C-terminal" evidence="6">
    <location>
        <begin position="313"/>
        <end position="465"/>
    </location>
</feature>
<dbReference type="InterPro" id="IPR050615">
    <property type="entry name" value="ATP-dep_DNA_Helicase"/>
</dbReference>
<dbReference type="PROSITE" id="PS51194">
    <property type="entry name" value="HELICASE_CTER"/>
    <property type="match status" value="1"/>
</dbReference>
<dbReference type="Proteomes" id="UP001320148">
    <property type="component" value="Chromosome"/>
</dbReference>
<keyword evidence="8" id="KW-1185">Reference proteome</keyword>
<evidence type="ECO:0000259" key="5">
    <source>
        <dbReference type="PROSITE" id="PS51192"/>
    </source>
</evidence>
<evidence type="ECO:0000256" key="4">
    <source>
        <dbReference type="ARBA" id="ARBA00022840"/>
    </source>
</evidence>
<dbReference type="PANTHER" id="PTHR11274">
    <property type="entry name" value="RAD25/XP-B DNA REPAIR HELICASE"/>
    <property type="match status" value="1"/>
</dbReference>
<reference evidence="7 8" key="1">
    <citation type="submission" date="2021-02" db="EMBL/GenBank/DDBJ databases">
        <title>Complete genome of Desulfoluna sp. strain ASN36.</title>
        <authorList>
            <person name="Takahashi A."/>
            <person name="Kojima H."/>
            <person name="Fukui M."/>
        </authorList>
    </citation>
    <scope>NUCLEOTIDE SEQUENCE [LARGE SCALE GENOMIC DNA]</scope>
    <source>
        <strain evidence="7 8">ASN36</strain>
    </source>
</reference>
<keyword evidence="1" id="KW-0547">Nucleotide-binding</keyword>
<evidence type="ECO:0000259" key="6">
    <source>
        <dbReference type="PROSITE" id="PS51194"/>
    </source>
</evidence>
<feature type="domain" description="Helicase ATP-binding" evidence="5">
    <location>
        <begin position="109"/>
        <end position="257"/>
    </location>
</feature>
<organism evidence="7 8">
    <name type="scientific">Desulfoluna limicola</name>
    <dbReference type="NCBI Taxonomy" id="2810562"/>
    <lineage>
        <taxon>Bacteria</taxon>
        <taxon>Pseudomonadati</taxon>
        <taxon>Thermodesulfobacteriota</taxon>
        <taxon>Desulfobacteria</taxon>
        <taxon>Desulfobacterales</taxon>
        <taxon>Desulfolunaceae</taxon>
        <taxon>Desulfoluna</taxon>
    </lineage>
</organism>